<keyword evidence="2" id="KW-0012">Acyltransferase</keyword>
<keyword evidence="1" id="KW-0808">Transferase</keyword>
<dbReference type="GO" id="GO:0016747">
    <property type="term" value="F:acyltransferase activity, transferring groups other than amino-acyl groups"/>
    <property type="evidence" value="ECO:0007669"/>
    <property type="project" value="InterPro"/>
</dbReference>
<accession>A0AAJ5EGE6</accession>
<name>A0AAJ5EGE6_9ENTE</name>
<gene>
    <name evidence="5" type="ORF">E4031_02045</name>
    <name evidence="4" type="ORF">E4Z98_03695</name>
</gene>
<feature type="domain" description="N-acetyltransferase" evidence="3">
    <location>
        <begin position="3"/>
        <end position="161"/>
    </location>
</feature>
<reference evidence="5 7" key="1">
    <citation type="submission" date="2019-03" db="EMBL/GenBank/DDBJ databases">
        <title>Vagococcus sp. was isolated fron gut of Carduelis flavirostris.</title>
        <authorList>
            <person name="Ge Y."/>
        </authorList>
    </citation>
    <scope>NUCLEOTIDE SEQUENCE [LARGE SCALE GENOMIC DNA]</scope>
    <source>
        <strain evidence="5 7">CF-210</strain>
    </source>
</reference>
<evidence type="ECO:0000313" key="6">
    <source>
        <dbReference type="Proteomes" id="UP000296883"/>
    </source>
</evidence>
<dbReference type="PANTHER" id="PTHR43072:SF23">
    <property type="entry name" value="UPF0039 PROTEIN C11D3.02C"/>
    <property type="match status" value="1"/>
</dbReference>
<evidence type="ECO:0000256" key="2">
    <source>
        <dbReference type="ARBA" id="ARBA00023315"/>
    </source>
</evidence>
<dbReference type="Proteomes" id="UP000297725">
    <property type="component" value="Unassembled WGS sequence"/>
</dbReference>
<dbReference type="SUPFAM" id="SSF55729">
    <property type="entry name" value="Acyl-CoA N-acyltransferases (Nat)"/>
    <property type="match status" value="1"/>
</dbReference>
<dbReference type="EMBL" id="SRHU01000008">
    <property type="protein sequence ID" value="TFZ42787.1"/>
    <property type="molecule type" value="Genomic_DNA"/>
</dbReference>
<evidence type="ECO:0000313" key="7">
    <source>
        <dbReference type="Proteomes" id="UP000297725"/>
    </source>
</evidence>
<dbReference type="EMBL" id="CP038865">
    <property type="protein sequence ID" value="QCA28458.1"/>
    <property type="molecule type" value="Genomic_DNA"/>
</dbReference>
<dbReference type="PROSITE" id="PS51186">
    <property type="entry name" value="GNAT"/>
    <property type="match status" value="1"/>
</dbReference>
<dbReference type="AlphaFoldDB" id="A0AAJ5EGE6"/>
<protein>
    <submittedName>
        <fullName evidence="5">N-acetyltransferase family protein</fullName>
    </submittedName>
</protein>
<evidence type="ECO:0000256" key="1">
    <source>
        <dbReference type="ARBA" id="ARBA00022679"/>
    </source>
</evidence>
<dbReference type="RefSeq" id="WP_135253667.1">
    <property type="nucleotide sequence ID" value="NZ_CP038865.1"/>
</dbReference>
<dbReference type="CDD" id="cd04301">
    <property type="entry name" value="NAT_SF"/>
    <property type="match status" value="1"/>
</dbReference>
<dbReference type="InterPro" id="IPR016181">
    <property type="entry name" value="Acyl_CoA_acyltransferase"/>
</dbReference>
<evidence type="ECO:0000313" key="4">
    <source>
        <dbReference type="EMBL" id="QCA28458.1"/>
    </source>
</evidence>
<dbReference type="Pfam" id="PF13420">
    <property type="entry name" value="Acetyltransf_4"/>
    <property type="match status" value="1"/>
</dbReference>
<dbReference type="PANTHER" id="PTHR43072">
    <property type="entry name" value="N-ACETYLTRANSFERASE"/>
    <property type="match status" value="1"/>
</dbReference>
<evidence type="ECO:0000259" key="3">
    <source>
        <dbReference type="PROSITE" id="PS51186"/>
    </source>
</evidence>
<dbReference type="InterPro" id="IPR000182">
    <property type="entry name" value="GNAT_dom"/>
</dbReference>
<keyword evidence="6" id="KW-1185">Reference proteome</keyword>
<proteinExistence type="predicted"/>
<dbReference type="Proteomes" id="UP000296883">
    <property type="component" value="Chromosome"/>
</dbReference>
<evidence type="ECO:0000313" key="5">
    <source>
        <dbReference type="EMBL" id="TFZ42787.1"/>
    </source>
</evidence>
<dbReference type="Gene3D" id="3.40.630.30">
    <property type="match status" value="1"/>
</dbReference>
<reference evidence="4 6" key="2">
    <citation type="journal article" date="2020" name="Int. J. Syst. Evol. Microbiol.">
        <title>Vagococcus xieshaowenii sp. nov., isolated from snow finch (Montifringilla taczanowskii) cloacal content.</title>
        <authorList>
            <person name="Ge Y."/>
            <person name="Yang J."/>
            <person name="Lai X.H."/>
            <person name="Zhang G."/>
            <person name="Jin D."/>
            <person name="Lu S."/>
            <person name="Wang B."/>
            <person name="Huang Y."/>
            <person name="Huang Y."/>
            <person name="Ren Z."/>
            <person name="Zhang X."/>
            <person name="Xu J."/>
        </authorList>
    </citation>
    <scope>NUCLEOTIDE SEQUENCE [LARGE SCALE GENOMIC DNA]</scope>
    <source>
        <strain evidence="4">Personal::cf-49</strain>
        <strain evidence="6">personal::cf-49</strain>
    </source>
</reference>
<sequence length="165" mass="19088">MDVIIRPVTVSDSESLTTIYNYYIKETTSSFESESITVDMMKERIEEITKSYPYFVAETSEKEIIGYCHAKPFGKTIGYQYSVEVTVYLKPNAKQQGVGTRLYEALERQLKSQGIKTMIASVTAENKESVLFHQKKGYEQAAYLKNIGFKFDRWLDVIWLQKIFS</sequence>
<organism evidence="5 7">
    <name type="scientific">Vagococcus xieshaowenii</name>
    <dbReference type="NCBI Taxonomy" id="2562451"/>
    <lineage>
        <taxon>Bacteria</taxon>
        <taxon>Bacillati</taxon>
        <taxon>Bacillota</taxon>
        <taxon>Bacilli</taxon>
        <taxon>Lactobacillales</taxon>
        <taxon>Enterococcaceae</taxon>
        <taxon>Vagococcus</taxon>
    </lineage>
</organism>